<accession>A0AAD9VPI7</accession>
<evidence type="ECO:0000313" key="2">
    <source>
        <dbReference type="Proteomes" id="UP001258017"/>
    </source>
</evidence>
<protein>
    <submittedName>
        <fullName evidence="1">Uncharacterized protein</fullName>
    </submittedName>
</protein>
<gene>
    <name evidence="1" type="ORF">KPH14_004668</name>
</gene>
<proteinExistence type="predicted"/>
<dbReference type="AlphaFoldDB" id="A0AAD9VPI7"/>
<evidence type="ECO:0000313" key="1">
    <source>
        <dbReference type="EMBL" id="KAK2582331.1"/>
    </source>
</evidence>
<dbReference type="EMBL" id="JAIFRP010000031">
    <property type="protein sequence ID" value="KAK2582331.1"/>
    <property type="molecule type" value="Genomic_DNA"/>
</dbReference>
<dbReference type="Proteomes" id="UP001258017">
    <property type="component" value="Unassembled WGS sequence"/>
</dbReference>
<sequence length="122" mass="12806">MVSGDEKREGVARAMMEPSVHRDPRIINIDDLRPLFGPSKALSPSSQGHCASLRACGDLPASFVLLSTRQQCSSLLLLLLPLIAMVDVNAGGGDGGGGDTIAHATPIAAFFVSGRSPMKCFR</sequence>
<reference evidence="1" key="2">
    <citation type="journal article" date="2023" name="Commun. Biol.">
        <title>Intrasexual cuticular hydrocarbon dimorphism in a wasp sheds light on hydrocarbon biosynthesis genes in Hymenoptera.</title>
        <authorList>
            <person name="Moris V.C."/>
            <person name="Podsiadlowski L."/>
            <person name="Martin S."/>
            <person name="Oeyen J.P."/>
            <person name="Donath A."/>
            <person name="Petersen M."/>
            <person name="Wilbrandt J."/>
            <person name="Misof B."/>
            <person name="Liedtke D."/>
            <person name="Thamm M."/>
            <person name="Scheiner R."/>
            <person name="Schmitt T."/>
            <person name="Niehuis O."/>
        </authorList>
    </citation>
    <scope>NUCLEOTIDE SEQUENCE</scope>
    <source>
        <strain evidence="1">GBR_01_08_01A</strain>
    </source>
</reference>
<comment type="caution">
    <text evidence="1">The sequence shown here is derived from an EMBL/GenBank/DDBJ whole genome shotgun (WGS) entry which is preliminary data.</text>
</comment>
<organism evidence="1 2">
    <name type="scientific">Odynerus spinipes</name>
    <dbReference type="NCBI Taxonomy" id="1348599"/>
    <lineage>
        <taxon>Eukaryota</taxon>
        <taxon>Metazoa</taxon>
        <taxon>Ecdysozoa</taxon>
        <taxon>Arthropoda</taxon>
        <taxon>Hexapoda</taxon>
        <taxon>Insecta</taxon>
        <taxon>Pterygota</taxon>
        <taxon>Neoptera</taxon>
        <taxon>Endopterygota</taxon>
        <taxon>Hymenoptera</taxon>
        <taxon>Apocrita</taxon>
        <taxon>Aculeata</taxon>
        <taxon>Vespoidea</taxon>
        <taxon>Vespidae</taxon>
        <taxon>Eumeninae</taxon>
        <taxon>Odynerus</taxon>
    </lineage>
</organism>
<name>A0AAD9VPI7_9HYME</name>
<reference evidence="1" key="1">
    <citation type="submission" date="2021-08" db="EMBL/GenBank/DDBJ databases">
        <authorList>
            <person name="Misof B."/>
            <person name="Oliver O."/>
            <person name="Podsiadlowski L."/>
            <person name="Donath A."/>
            <person name="Peters R."/>
            <person name="Mayer C."/>
            <person name="Rust J."/>
            <person name="Gunkel S."/>
            <person name="Lesny P."/>
            <person name="Martin S."/>
            <person name="Oeyen J.P."/>
            <person name="Petersen M."/>
            <person name="Panagiotis P."/>
            <person name="Wilbrandt J."/>
            <person name="Tanja T."/>
        </authorList>
    </citation>
    <scope>NUCLEOTIDE SEQUENCE</scope>
    <source>
        <strain evidence="1">GBR_01_08_01A</strain>
        <tissue evidence="1">Thorax + abdomen</tissue>
    </source>
</reference>
<keyword evidence="2" id="KW-1185">Reference proteome</keyword>